<dbReference type="Proteomes" id="UP000678243">
    <property type="component" value="Unassembled WGS sequence"/>
</dbReference>
<dbReference type="InterPro" id="IPR050490">
    <property type="entry name" value="Bact_solute-bd_prot1"/>
</dbReference>
<evidence type="ECO:0000256" key="1">
    <source>
        <dbReference type="ARBA" id="ARBA00022475"/>
    </source>
</evidence>
<protein>
    <submittedName>
        <fullName evidence="7">Sugar ABC transporter substrate-binding protein</fullName>
    </submittedName>
</protein>
<evidence type="ECO:0000313" key="8">
    <source>
        <dbReference type="Proteomes" id="UP000678243"/>
    </source>
</evidence>
<keyword evidence="3" id="KW-0472">Membrane</keyword>
<feature type="chain" id="PRO_5045757211" evidence="6">
    <location>
        <begin position="20"/>
        <end position="433"/>
    </location>
</feature>
<keyword evidence="5" id="KW-0449">Lipoprotein</keyword>
<sequence length="433" mass="46478">MRRTLLAAGAIVASAALLAGCGAGTGSGTEDEGSGPVTLQMWSWDPSMPEIAEVWNESHPDIQVEVTDPAGGNELVSRILTAHKSGDAADIVKVEYQALPALVSNGVAADITEYTKDATDSFTPAAFDQVSFDGKVFGLPQDFAPLVFFYRNDIFEQYGLTPPTTWDEYADVARALHQADPSKYLGTFSSADPGWFTGLAQQAGANWWSAKGETWKVAIDDAASVKVADYWQGLIDEGVIKGEPFWSPQWNKEMDDGTYAGWISGAWAPAQFGGIAPNTEGKWTMTALPSWDAGDATTGIWGGSATAVTTDSKHPKEAAAFIEWFNTSDEALALQVEKINIFPAAINGQKLDALQTPPKYMPNQPDYYSTVAKISEGARTFDLWGPNATVTFGAYNDGFAAAIESGSPFSDVLKNMQEVTVADMEKLGFTVEK</sequence>
<name>A0ABS5IM51_9MICO</name>
<dbReference type="EMBL" id="JAGTUK010000002">
    <property type="protein sequence ID" value="MBS0024013.1"/>
    <property type="molecule type" value="Genomic_DNA"/>
</dbReference>
<comment type="caution">
    <text evidence="7">The sequence shown here is derived from an EMBL/GenBank/DDBJ whole genome shotgun (WGS) entry which is preliminary data.</text>
</comment>
<keyword evidence="8" id="KW-1185">Reference proteome</keyword>
<keyword evidence="1" id="KW-1003">Cell membrane</keyword>
<dbReference type="PANTHER" id="PTHR43649:SF33">
    <property type="entry name" value="POLYGALACTURONAN_RHAMNOGALACTURONAN-BINDING PROTEIN YTCQ"/>
    <property type="match status" value="1"/>
</dbReference>
<evidence type="ECO:0000256" key="3">
    <source>
        <dbReference type="ARBA" id="ARBA00023136"/>
    </source>
</evidence>
<evidence type="ECO:0000313" key="7">
    <source>
        <dbReference type="EMBL" id="MBS0024013.1"/>
    </source>
</evidence>
<dbReference type="RefSeq" id="WP_211542499.1">
    <property type="nucleotide sequence ID" value="NZ_JAGTUK010000002.1"/>
</dbReference>
<dbReference type="SUPFAM" id="SSF53850">
    <property type="entry name" value="Periplasmic binding protein-like II"/>
    <property type="match status" value="1"/>
</dbReference>
<reference evidence="7 8" key="1">
    <citation type="submission" date="2021-04" db="EMBL/GenBank/DDBJ databases">
        <title>Whole genome analysis of root endophytic bacterium Microbacterium paraoxydans ku-mp colonizing RP-bio226 rice variety.</title>
        <authorList>
            <person name="Ulaganathan K."/>
            <person name="Latha B."/>
        </authorList>
    </citation>
    <scope>NUCLEOTIDE SEQUENCE [LARGE SCALE GENOMIC DNA]</scope>
    <source>
        <strain evidence="8">ku-mp</strain>
    </source>
</reference>
<keyword evidence="2 6" id="KW-0732">Signal</keyword>
<dbReference type="Gene3D" id="3.40.190.10">
    <property type="entry name" value="Periplasmic binding protein-like II"/>
    <property type="match status" value="1"/>
</dbReference>
<feature type="signal peptide" evidence="6">
    <location>
        <begin position="1"/>
        <end position="19"/>
    </location>
</feature>
<evidence type="ECO:0000256" key="4">
    <source>
        <dbReference type="ARBA" id="ARBA00023139"/>
    </source>
</evidence>
<evidence type="ECO:0000256" key="6">
    <source>
        <dbReference type="SAM" id="SignalP"/>
    </source>
</evidence>
<dbReference type="Pfam" id="PF01547">
    <property type="entry name" value="SBP_bac_1"/>
    <property type="match status" value="1"/>
</dbReference>
<dbReference type="InterPro" id="IPR006059">
    <property type="entry name" value="SBP"/>
</dbReference>
<organism evidence="7 8">
    <name type="scientific">Microbacterium paraoxydans</name>
    <dbReference type="NCBI Taxonomy" id="199592"/>
    <lineage>
        <taxon>Bacteria</taxon>
        <taxon>Bacillati</taxon>
        <taxon>Actinomycetota</taxon>
        <taxon>Actinomycetes</taxon>
        <taxon>Micrococcales</taxon>
        <taxon>Microbacteriaceae</taxon>
        <taxon>Microbacterium</taxon>
    </lineage>
</organism>
<dbReference type="CDD" id="cd13585">
    <property type="entry name" value="PBP2_TMBP_like"/>
    <property type="match status" value="1"/>
</dbReference>
<dbReference type="PANTHER" id="PTHR43649">
    <property type="entry name" value="ARABINOSE-BINDING PROTEIN-RELATED"/>
    <property type="match status" value="1"/>
</dbReference>
<gene>
    <name evidence="7" type="ORF">KE274_07800</name>
</gene>
<evidence type="ECO:0000256" key="2">
    <source>
        <dbReference type="ARBA" id="ARBA00022729"/>
    </source>
</evidence>
<evidence type="ECO:0000256" key="5">
    <source>
        <dbReference type="ARBA" id="ARBA00023288"/>
    </source>
</evidence>
<keyword evidence="4" id="KW-0564">Palmitate</keyword>
<proteinExistence type="predicted"/>
<accession>A0ABS5IM51</accession>
<dbReference type="PROSITE" id="PS51257">
    <property type="entry name" value="PROKAR_LIPOPROTEIN"/>
    <property type="match status" value="1"/>
</dbReference>